<organism evidence="1 2">
    <name type="scientific">Kribbella pratensis</name>
    <dbReference type="NCBI Taxonomy" id="2512112"/>
    <lineage>
        <taxon>Bacteria</taxon>
        <taxon>Bacillati</taxon>
        <taxon>Actinomycetota</taxon>
        <taxon>Actinomycetes</taxon>
        <taxon>Propionibacteriales</taxon>
        <taxon>Kribbellaceae</taxon>
        <taxon>Kribbella</taxon>
    </lineage>
</organism>
<dbReference type="EMBL" id="SODU01000002">
    <property type="protein sequence ID" value="TDW89321.1"/>
    <property type="molecule type" value="Genomic_DNA"/>
</dbReference>
<dbReference type="Gene3D" id="1.50.10.20">
    <property type="match status" value="1"/>
</dbReference>
<evidence type="ECO:0000313" key="2">
    <source>
        <dbReference type="Proteomes" id="UP000295060"/>
    </source>
</evidence>
<evidence type="ECO:0000313" key="1">
    <source>
        <dbReference type="EMBL" id="TDW89321.1"/>
    </source>
</evidence>
<dbReference type="SUPFAM" id="SSF48239">
    <property type="entry name" value="Terpenoid cyclases/Protein prenyltransferases"/>
    <property type="match status" value="1"/>
</dbReference>
<sequence>MGKGTGMDIFTAGRDFVRRDARVLERRLFAAVFEGADPQGVVDALRGFQNADGGFGHGLEPDKRCPDSLPLDVEVAFDTMLAAGARDEEVIRRAADWLDQIATADGAVPLCGPAVEGYPRAEHITEWTYQPDINPTAGLVGRLHKLDIEHPWRDRAAVWCAAQLANGFPEDAHGMHEALEFLEHTGDVDFDRIREWLPKLAHYRADAADPTYGVTPLQFAPTPDSFWRPLFTDAQLDAHLDRLVEDQQDDGGWAITWEPPGPAATLEYRGIVTIAALRTLKAYNRL</sequence>
<evidence type="ECO:0008006" key="3">
    <source>
        <dbReference type="Google" id="ProtNLM"/>
    </source>
</evidence>
<dbReference type="Proteomes" id="UP000295060">
    <property type="component" value="Unassembled WGS sequence"/>
</dbReference>
<proteinExistence type="predicted"/>
<protein>
    <recommendedName>
        <fullName evidence="3">Prenyltransferase</fullName>
    </recommendedName>
</protein>
<gene>
    <name evidence="1" type="ORF">EV137_3113</name>
</gene>
<name>A0ABY2FEC8_9ACTN</name>
<keyword evidence="2" id="KW-1185">Reference proteome</keyword>
<dbReference type="InterPro" id="IPR008930">
    <property type="entry name" value="Terpenoid_cyclase/PrenylTrfase"/>
</dbReference>
<reference evidence="1 2" key="1">
    <citation type="submission" date="2019-03" db="EMBL/GenBank/DDBJ databases">
        <title>Genomic Encyclopedia of Type Strains, Phase III (KMG-III): the genomes of soil and plant-associated and newly described type strains.</title>
        <authorList>
            <person name="Whitman W."/>
        </authorList>
    </citation>
    <scope>NUCLEOTIDE SEQUENCE [LARGE SCALE GENOMIC DNA]</scope>
    <source>
        <strain evidence="1 2">VKMAc-2574</strain>
    </source>
</reference>
<comment type="caution">
    <text evidence="1">The sequence shown here is derived from an EMBL/GenBank/DDBJ whole genome shotgun (WGS) entry which is preliminary data.</text>
</comment>
<accession>A0ABY2FEC8</accession>